<name>A0A8H7RIK2_9FUNG</name>
<evidence type="ECO:0000313" key="1">
    <source>
        <dbReference type="EMBL" id="KAG2211065.1"/>
    </source>
</evidence>
<proteinExistence type="predicted"/>
<gene>
    <name evidence="1" type="ORF">INT46_008191</name>
</gene>
<protein>
    <recommendedName>
        <fullName evidence="3">Nuclease HARBI1</fullName>
    </recommendedName>
</protein>
<dbReference type="AlphaFoldDB" id="A0A8H7RIK2"/>
<dbReference type="EMBL" id="JAEPRC010000072">
    <property type="protein sequence ID" value="KAG2211065.1"/>
    <property type="molecule type" value="Genomic_DNA"/>
</dbReference>
<evidence type="ECO:0008006" key="3">
    <source>
        <dbReference type="Google" id="ProtNLM"/>
    </source>
</evidence>
<reference evidence="1" key="1">
    <citation type="submission" date="2020-12" db="EMBL/GenBank/DDBJ databases">
        <title>Metabolic potential, ecology and presence of endohyphal bacteria is reflected in genomic diversity of Mucoromycotina.</title>
        <authorList>
            <person name="Muszewska A."/>
            <person name="Okrasinska A."/>
            <person name="Steczkiewicz K."/>
            <person name="Drgas O."/>
            <person name="Orlowska M."/>
            <person name="Perlinska-Lenart U."/>
            <person name="Aleksandrzak-Piekarczyk T."/>
            <person name="Szatraj K."/>
            <person name="Zielenkiewicz U."/>
            <person name="Pilsyk S."/>
            <person name="Malc E."/>
            <person name="Mieczkowski P."/>
            <person name="Kruszewska J.S."/>
            <person name="Biernat P."/>
            <person name="Pawlowska J."/>
        </authorList>
    </citation>
    <scope>NUCLEOTIDE SEQUENCE</scope>
    <source>
        <strain evidence="1">CBS 226.32</strain>
    </source>
</reference>
<dbReference type="Proteomes" id="UP000650833">
    <property type="component" value="Unassembled WGS sequence"/>
</dbReference>
<evidence type="ECO:0000313" key="2">
    <source>
        <dbReference type="Proteomes" id="UP000650833"/>
    </source>
</evidence>
<organism evidence="1 2">
    <name type="scientific">Mucor plumbeus</name>
    <dbReference type="NCBI Taxonomy" id="97098"/>
    <lineage>
        <taxon>Eukaryota</taxon>
        <taxon>Fungi</taxon>
        <taxon>Fungi incertae sedis</taxon>
        <taxon>Mucoromycota</taxon>
        <taxon>Mucoromycotina</taxon>
        <taxon>Mucoromycetes</taxon>
        <taxon>Mucorales</taxon>
        <taxon>Mucorineae</taxon>
        <taxon>Mucoraceae</taxon>
        <taxon>Mucor</taxon>
    </lineage>
</organism>
<sequence>MQVYTKRLEDIFNKAITEDSDNKRLEELKSATRYMLPRDSYKRRNIVDDVAFEEEFFEKSEVEFRRSVRMSKACFLALYEEIKDDEIFNVKAGPAQRSIKFQILVALTRFGLYENGATNEVLGNNFHISHGFVDKYIERFINAIMKRHEELFGLPNCIGFLDGSFFPIYQAPHWHPELARVSIESCFGAFKNKFPSLDELRVRLNEEEEDIDGYNPSIVTCFILHNFCIENDSPAYMAEIIDYFYCAQSRDKYFETTDIHSSEKRSSKVKKYDIDTNFILDVHTSEDKEKWESLKKYVLDLNHYDIQSLDDSYKEKYHYE</sequence>
<accession>A0A8H7RIK2</accession>
<comment type="caution">
    <text evidence="1">The sequence shown here is derived from an EMBL/GenBank/DDBJ whole genome shotgun (WGS) entry which is preliminary data.</text>
</comment>
<keyword evidence="2" id="KW-1185">Reference proteome</keyword>
<dbReference type="OrthoDB" id="2276543at2759"/>